<dbReference type="Gene3D" id="3.40.50.2300">
    <property type="match status" value="1"/>
</dbReference>
<dbReference type="RefSeq" id="WP_029937943.1">
    <property type="nucleotide sequence ID" value="NZ_CP035033.1"/>
</dbReference>
<sequence>MKKVLYIDDASSMRKLVDMVLGKEFDLTIAEDGQQGLDALKKEQFDVILSDINMPVMSGLAFLEAARKLENYRFTPILMMTTEASQEMKEQGRALGATGWIVKPFNPETLPGVIRKVL</sequence>
<dbReference type="InterPro" id="IPR050595">
    <property type="entry name" value="Bact_response_regulator"/>
</dbReference>
<evidence type="ECO:0000313" key="4">
    <source>
        <dbReference type="EMBL" id="QAB15259.1"/>
    </source>
</evidence>
<name>A0A410H2V8_9GAMM</name>
<dbReference type="Proteomes" id="UP000285478">
    <property type="component" value="Chromosome"/>
</dbReference>
<feature type="domain" description="Response regulatory" evidence="3">
    <location>
        <begin position="3"/>
        <end position="118"/>
    </location>
</feature>
<feature type="modified residue" description="4-aspartylphosphate" evidence="2">
    <location>
        <position position="51"/>
    </location>
</feature>
<dbReference type="GO" id="GO:0000160">
    <property type="term" value="P:phosphorelay signal transduction system"/>
    <property type="evidence" value="ECO:0007669"/>
    <property type="project" value="InterPro"/>
</dbReference>
<dbReference type="SUPFAM" id="SSF52172">
    <property type="entry name" value="CheY-like"/>
    <property type="match status" value="1"/>
</dbReference>
<dbReference type="InterPro" id="IPR001789">
    <property type="entry name" value="Sig_transdc_resp-reg_receiver"/>
</dbReference>
<organism evidence="4 5">
    <name type="scientific">Hydrogenovibrio thermophilus</name>
    <dbReference type="NCBI Taxonomy" id="265883"/>
    <lineage>
        <taxon>Bacteria</taxon>
        <taxon>Pseudomonadati</taxon>
        <taxon>Pseudomonadota</taxon>
        <taxon>Gammaproteobacteria</taxon>
        <taxon>Thiotrichales</taxon>
        <taxon>Piscirickettsiaceae</taxon>
        <taxon>Hydrogenovibrio</taxon>
    </lineage>
</organism>
<dbReference type="PANTHER" id="PTHR44591:SF25">
    <property type="entry name" value="CHEMOTAXIS TWO-COMPONENT RESPONSE REGULATOR"/>
    <property type="match status" value="1"/>
</dbReference>
<evidence type="ECO:0000256" key="2">
    <source>
        <dbReference type="PROSITE-ProRule" id="PRU00169"/>
    </source>
</evidence>
<gene>
    <name evidence="4" type="ORF">EPV75_06050</name>
</gene>
<dbReference type="AlphaFoldDB" id="A0A410H2V8"/>
<evidence type="ECO:0000259" key="3">
    <source>
        <dbReference type="PROSITE" id="PS50110"/>
    </source>
</evidence>
<dbReference type="KEGG" id="htr:EPV75_06050"/>
<protein>
    <submittedName>
        <fullName evidence="4">Response regulator</fullName>
    </submittedName>
</protein>
<dbReference type="InterPro" id="IPR011006">
    <property type="entry name" value="CheY-like_superfamily"/>
</dbReference>
<proteinExistence type="predicted"/>
<reference evidence="4 5" key="1">
    <citation type="journal article" date="2018" name="Environ. Microbiol.">
        <title>Genomes of ubiquitous marine and hypersaline Hydrogenovibrio, Thiomicrorhabdus and Thiomicrospira spp. encode a diversity of mechanisms to sustain chemolithoautotrophy in heterogeneous environments.</title>
        <authorList>
            <person name="Scott K.M."/>
            <person name="Williams J."/>
            <person name="Porter C.M.B."/>
            <person name="Russel S."/>
            <person name="Harmer T.L."/>
            <person name="Paul J.H."/>
            <person name="Antonen K.M."/>
            <person name="Bridges M.K."/>
            <person name="Camper G.J."/>
            <person name="Campla C.K."/>
            <person name="Casella L.G."/>
            <person name="Chase E."/>
            <person name="Conrad J.W."/>
            <person name="Cruz M.C."/>
            <person name="Dunlap D.S."/>
            <person name="Duran L."/>
            <person name="Fahsbender E.M."/>
            <person name="Goldsmith D.B."/>
            <person name="Keeley R.F."/>
            <person name="Kondoff M.R."/>
            <person name="Kussy B.I."/>
            <person name="Lane M.K."/>
            <person name="Lawler S."/>
            <person name="Leigh B.A."/>
            <person name="Lewis C."/>
            <person name="Lostal L.M."/>
            <person name="Marking D."/>
            <person name="Mancera P.A."/>
            <person name="McClenthan E.C."/>
            <person name="McIntyre E.A."/>
            <person name="Mine J.A."/>
            <person name="Modi S."/>
            <person name="Moore B.D."/>
            <person name="Morgan W.A."/>
            <person name="Nelson K.M."/>
            <person name="Nguyen K.N."/>
            <person name="Ogburn N."/>
            <person name="Parrino D.G."/>
            <person name="Pedapudi A.D."/>
            <person name="Pelham R.P."/>
            <person name="Preece A.M."/>
            <person name="Rampersad E.A."/>
            <person name="Richardson J.C."/>
            <person name="Rodgers C.M."/>
            <person name="Schaffer B.L."/>
            <person name="Sheridan N.E."/>
            <person name="Solone M.R."/>
            <person name="Staley Z.R."/>
            <person name="Tabuchi M."/>
            <person name="Waide R.J."/>
            <person name="Wanjugi P.W."/>
            <person name="Young S."/>
            <person name="Clum A."/>
            <person name="Daum C."/>
            <person name="Huntemann M."/>
            <person name="Ivanova N."/>
            <person name="Kyrpides N."/>
            <person name="Mikhailova N."/>
            <person name="Palaniappan K."/>
            <person name="Pillay M."/>
            <person name="Reddy T.B.K."/>
            <person name="Shapiro N."/>
            <person name="Stamatis D."/>
            <person name="Varghese N."/>
            <person name="Woyke T."/>
            <person name="Boden R."/>
            <person name="Freyermuth S.K."/>
            <person name="Kerfeld C.A."/>
        </authorList>
    </citation>
    <scope>NUCLEOTIDE SEQUENCE [LARGE SCALE GENOMIC DNA]</scope>
    <source>
        <strain evidence="4 5">JR-2</strain>
    </source>
</reference>
<dbReference type="PROSITE" id="PS50110">
    <property type="entry name" value="RESPONSE_REGULATORY"/>
    <property type="match status" value="1"/>
</dbReference>
<dbReference type="Pfam" id="PF00072">
    <property type="entry name" value="Response_reg"/>
    <property type="match status" value="1"/>
</dbReference>
<keyword evidence="1 2" id="KW-0597">Phosphoprotein</keyword>
<dbReference type="EMBL" id="CP035033">
    <property type="protein sequence ID" value="QAB15259.1"/>
    <property type="molecule type" value="Genomic_DNA"/>
</dbReference>
<evidence type="ECO:0000313" key="5">
    <source>
        <dbReference type="Proteomes" id="UP000285478"/>
    </source>
</evidence>
<dbReference type="SMART" id="SM00448">
    <property type="entry name" value="REC"/>
    <property type="match status" value="1"/>
</dbReference>
<evidence type="ECO:0000256" key="1">
    <source>
        <dbReference type="ARBA" id="ARBA00022553"/>
    </source>
</evidence>
<accession>A0A410H2V8</accession>
<dbReference type="PANTHER" id="PTHR44591">
    <property type="entry name" value="STRESS RESPONSE REGULATOR PROTEIN 1"/>
    <property type="match status" value="1"/>
</dbReference>
<keyword evidence="5" id="KW-1185">Reference proteome</keyword>